<evidence type="ECO:0008006" key="3">
    <source>
        <dbReference type="Google" id="ProtNLM"/>
    </source>
</evidence>
<reference evidence="1" key="2">
    <citation type="submission" date="2020-09" db="EMBL/GenBank/DDBJ databases">
        <authorList>
            <person name="Sun Q."/>
            <person name="Ohkuma M."/>
        </authorList>
    </citation>
    <scope>NUCLEOTIDE SEQUENCE</scope>
    <source>
        <strain evidence="1">JCM 19831</strain>
    </source>
</reference>
<dbReference type="NCBIfam" id="TIGR03892">
    <property type="entry name" value="thiopep_precurs"/>
    <property type="match status" value="1"/>
</dbReference>
<dbReference type="Pfam" id="PF19409">
    <property type="entry name" value="Thiopep_pre"/>
    <property type="match status" value="1"/>
</dbReference>
<name>A0A917WWI0_9ACTN</name>
<evidence type="ECO:0000313" key="1">
    <source>
        <dbReference type="EMBL" id="GGM35020.1"/>
    </source>
</evidence>
<proteinExistence type="predicted"/>
<dbReference type="RefSeq" id="WP_190251450.1">
    <property type="nucleotide sequence ID" value="NZ_BMPI01000018.1"/>
</dbReference>
<evidence type="ECO:0000313" key="2">
    <source>
        <dbReference type="Proteomes" id="UP000642070"/>
    </source>
</evidence>
<keyword evidence="2" id="KW-1185">Reference proteome</keyword>
<dbReference type="NCBIfam" id="NF033400">
    <property type="entry name" value="thiazolyl_B"/>
    <property type="match status" value="1"/>
</dbReference>
<dbReference type="EMBL" id="BMPI01000018">
    <property type="protein sequence ID" value="GGM35020.1"/>
    <property type="molecule type" value="Genomic_DNA"/>
</dbReference>
<dbReference type="Proteomes" id="UP000642070">
    <property type="component" value="Unassembled WGS sequence"/>
</dbReference>
<dbReference type="AlphaFoldDB" id="A0A917WWI0"/>
<accession>A0A917WWI0</accession>
<gene>
    <name evidence="1" type="ORF">GCM10007977_040660</name>
</gene>
<dbReference type="InterPro" id="IPR023895">
    <property type="entry name" value="Thiopep_bacteriocin_prcur"/>
</dbReference>
<reference evidence="1" key="1">
    <citation type="journal article" date="2014" name="Int. J. Syst. Evol. Microbiol.">
        <title>Complete genome sequence of Corynebacterium casei LMG S-19264T (=DSM 44701T), isolated from a smear-ripened cheese.</title>
        <authorList>
            <consortium name="US DOE Joint Genome Institute (JGI-PGF)"/>
            <person name="Walter F."/>
            <person name="Albersmeier A."/>
            <person name="Kalinowski J."/>
            <person name="Ruckert C."/>
        </authorList>
    </citation>
    <scope>NUCLEOTIDE SEQUENCE</scope>
    <source>
        <strain evidence="1">JCM 19831</strain>
    </source>
</reference>
<sequence length="51" mass="5497">MEKSTSLATLARELLELESDTFELHDYADDAEMLIDSSTSSTSSTCSSCCA</sequence>
<protein>
    <recommendedName>
        <fullName evidence="3">Thiazolylpeptide-type bacteriocin</fullName>
    </recommendedName>
</protein>
<organism evidence="1 2">
    <name type="scientific">Dactylosporangium sucinum</name>
    <dbReference type="NCBI Taxonomy" id="1424081"/>
    <lineage>
        <taxon>Bacteria</taxon>
        <taxon>Bacillati</taxon>
        <taxon>Actinomycetota</taxon>
        <taxon>Actinomycetes</taxon>
        <taxon>Micromonosporales</taxon>
        <taxon>Micromonosporaceae</taxon>
        <taxon>Dactylosporangium</taxon>
    </lineage>
</organism>
<comment type="caution">
    <text evidence="1">The sequence shown here is derived from an EMBL/GenBank/DDBJ whole genome shotgun (WGS) entry which is preliminary data.</text>
</comment>